<reference evidence="5 6" key="1">
    <citation type="submission" date="2023-04" db="EMBL/GenBank/DDBJ databases">
        <title>Genome of Basidiobolus ranarum AG-B5.</title>
        <authorList>
            <person name="Stajich J.E."/>
            <person name="Carter-House D."/>
            <person name="Gryganskyi A."/>
        </authorList>
    </citation>
    <scope>NUCLEOTIDE SEQUENCE [LARGE SCALE GENOMIC DNA]</scope>
    <source>
        <strain evidence="5 6">AG-B5</strain>
    </source>
</reference>
<dbReference type="EMBL" id="JASJQH010007217">
    <property type="protein sequence ID" value="KAK9712429.1"/>
    <property type="molecule type" value="Genomic_DNA"/>
</dbReference>
<feature type="compositionally biased region" description="Gly residues" evidence="3">
    <location>
        <begin position="114"/>
        <end position="123"/>
    </location>
</feature>
<dbReference type="InterPro" id="IPR004087">
    <property type="entry name" value="KH_dom"/>
</dbReference>
<accession>A0ABR2W0K1</accession>
<feature type="region of interest" description="Disordered" evidence="3">
    <location>
        <begin position="540"/>
        <end position="596"/>
    </location>
</feature>
<proteinExistence type="predicted"/>
<sequence length="596" mass="62930">MSEDYKAVPPPNALTGGGNPGVNFSDALAKAKAIAAKLSADSGKRESENGAGNKRGYDDDQEQYGYNRGNEYDGGEYRREYGEYGQDSKRQAYDRPDNSRPRYGLGSEERRGGSSYGSGGGGASSEFSIPNSMVGLVIGRGGESLKRIERAHGVKVQFSQDQAPSDPERKVTVLGSSDDVEKAKEMIIQIIEEAKASRAAGGGGGYGNRHASVPGQNTVYVNVPNNKVGLVIGKGGETIRMLQERSGARIAVTPDSARDPSSQDRPVSVIGDEAAIERARALIDEVINGDAYRNRGQGGGFGGPYGGAGGYGQGGNFENVTIQVPNDTVGLLIGKGGETIKMLQQQSGAKIQIEQVTGGSPGPERNIYISGTPDSVGYAKNLVYERTSTGNRNSKGGSGRHSEKSGEEYSQSYSQDPYSSASQPGYNYGYYDYQGYGQQQQQPGYGYYQGQQAGAGGEAQDAASAQYPGYPSYDQSGYSAANPSQEGDESVDNSNPATTSSETANPAAGYDQSQYANYYAQYGQYADAYQQYYAQYYQQQGYPYPPQGDAEGEAPEAAQDAATGASEDASGEGLSTSAEPVDSSKAAESGDFEEAN</sequence>
<feature type="compositionally biased region" description="Basic and acidic residues" evidence="3">
    <location>
        <begin position="75"/>
        <end position="100"/>
    </location>
</feature>
<feature type="domain" description="K Homology" evidence="4">
    <location>
        <begin position="121"/>
        <end position="192"/>
    </location>
</feature>
<feature type="domain" description="K Homology" evidence="4">
    <location>
        <begin position="316"/>
        <end position="388"/>
    </location>
</feature>
<gene>
    <name evidence="5" type="ORF">K7432_007147</name>
</gene>
<feature type="compositionally biased region" description="Polar residues" evidence="3">
    <location>
        <begin position="473"/>
        <end position="485"/>
    </location>
</feature>
<feature type="domain" description="K Homology" evidence="4">
    <location>
        <begin position="215"/>
        <end position="288"/>
    </location>
</feature>
<dbReference type="PROSITE" id="PS50084">
    <property type="entry name" value="KH_TYPE_1"/>
    <property type="match status" value="3"/>
</dbReference>
<dbReference type="InterPro" id="IPR036612">
    <property type="entry name" value="KH_dom_type_1_sf"/>
</dbReference>
<evidence type="ECO:0000313" key="6">
    <source>
        <dbReference type="Proteomes" id="UP001479436"/>
    </source>
</evidence>
<name>A0ABR2W0K1_9FUNG</name>
<dbReference type="Proteomes" id="UP001479436">
    <property type="component" value="Unassembled WGS sequence"/>
</dbReference>
<dbReference type="Pfam" id="PF00013">
    <property type="entry name" value="KH_1"/>
    <property type="match status" value="3"/>
</dbReference>
<feature type="compositionally biased region" description="Polar residues" evidence="3">
    <location>
        <begin position="386"/>
        <end position="395"/>
    </location>
</feature>
<evidence type="ECO:0000256" key="1">
    <source>
        <dbReference type="ARBA" id="ARBA00022737"/>
    </source>
</evidence>
<dbReference type="SMART" id="SM00322">
    <property type="entry name" value="KH"/>
    <property type="match status" value="3"/>
</dbReference>
<keyword evidence="1" id="KW-0677">Repeat</keyword>
<organism evidence="5 6">
    <name type="scientific">Basidiobolus ranarum</name>
    <dbReference type="NCBI Taxonomy" id="34480"/>
    <lineage>
        <taxon>Eukaryota</taxon>
        <taxon>Fungi</taxon>
        <taxon>Fungi incertae sedis</taxon>
        <taxon>Zoopagomycota</taxon>
        <taxon>Entomophthoromycotina</taxon>
        <taxon>Basidiobolomycetes</taxon>
        <taxon>Basidiobolales</taxon>
        <taxon>Basidiobolaceae</taxon>
        <taxon>Basidiobolus</taxon>
    </lineage>
</organism>
<feature type="compositionally biased region" description="Polar residues" evidence="3">
    <location>
        <begin position="492"/>
        <end position="504"/>
    </location>
</feature>
<feature type="compositionally biased region" description="Low complexity" evidence="3">
    <location>
        <begin position="409"/>
        <end position="426"/>
    </location>
</feature>
<keyword evidence="6" id="KW-1185">Reference proteome</keyword>
<feature type="region of interest" description="Disordered" evidence="3">
    <location>
        <begin position="35"/>
        <end position="125"/>
    </location>
</feature>
<dbReference type="Gene3D" id="3.30.1370.10">
    <property type="entry name" value="K Homology domain, type 1"/>
    <property type="match status" value="3"/>
</dbReference>
<evidence type="ECO:0000313" key="5">
    <source>
        <dbReference type="EMBL" id="KAK9712429.1"/>
    </source>
</evidence>
<evidence type="ECO:0000256" key="2">
    <source>
        <dbReference type="PROSITE-ProRule" id="PRU00117"/>
    </source>
</evidence>
<protein>
    <recommendedName>
        <fullName evidence="4">K Homology domain-containing protein</fullName>
    </recommendedName>
</protein>
<dbReference type="PANTHER" id="PTHR10288">
    <property type="entry name" value="KH DOMAIN CONTAINING RNA BINDING PROTEIN"/>
    <property type="match status" value="1"/>
</dbReference>
<comment type="caution">
    <text evidence="5">The sequence shown here is derived from an EMBL/GenBank/DDBJ whole genome shotgun (WGS) entry which is preliminary data.</text>
</comment>
<feature type="region of interest" description="Disordered" evidence="3">
    <location>
        <begin position="386"/>
        <end position="426"/>
    </location>
</feature>
<evidence type="ECO:0000256" key="3">
    <source>
        <dbReference type="SAM" id="MobiDB-lite"/>
    </source>
</evidence>
<feature type="region of interest" description="Disordered" evidence="3">
    <location>
        <begin position="459"/>
        <end position="511"/>
    </location>
</feature>
<feature type="region of interest" description="Disordered" evidence="3">
    <location>
        <begin position="1"/>
        <end position="22"/>
    </location>
</feature>
<dbReference type="SUPFAM" id="SSF54791">
    <property type="entry name" value="Eukaryotic type KH-domain (KH-domain type I)"/>
    <property type="match status" value="3"/>
</dbReference>
<keyword evidence="2" id="KW-0694">RNA-binding</keyword>
<evidence type="ECO:0000259" key="4">
    <source>
        <dbReference type="SMART" id="SM00322"/>
    </source>
</evidence>
<dbReference type="InterPro" id="IPR004088">
    <property type="entry name" value="KH_dom_type_1"/>
</dbReference>